<feature type="region of interest" description="Disordered" evidence="5">
    <location>
        <begin position="532"/>
        <end position="553"/>
    </location>
</feature>
<dbReference type="Gene3D" id="3.40.50.10660">
    <property type="entry name" value="PrpR receptor domain-like"/>
    <property type="match status" value="1"/>
</dbReference>
<evidence type="ECO:0000256" key="2">
    <source>
        <dbReference type="ARBA" id="ARBA00022840"/>
    </source>
</evidence>
<evidence type="ECO:0000256" key="5">
    <source>
        <dbReference type="SAM" id="MobiDB-lite"/>
    </source>
</evidence>
<dbReference type="Proteomes" id="UP000037392">
    <property type="component" value="Unassembled WGS sequence"/>
</dbReference>
<dbReference type="InterPro" id="IPR002197">
    <property type="entry name" value="HTH_Fis"/>
</dbReference>
<comment type="caution">
    <text evidence="7">The sequence shown here is derived from an EMBL/GenBank/DDBJ whole genome shotgun (WGS) entry which is preliminary data.</text>
</comment>
<evidence type="ECO:0000256" key="4">
    <source>
        <dbReference type="ARBA" id="ARBA00023163"/>
    </source>
</evidence>
<dbReference type="Pfam" id="PF14532">
    <property type="entry name" value="Sigma54_activ_2"/>
    <property type="match status" value="1"/>
</dbReference>
<reference evidence="7 8" key="1">
    <citation type="submission" date="2011-04" db="EMBL/GenBank/DDBJ databases">
        <title>The Genome Sequence of Clostridium citroniae WAL-19142.</title>
        <authorList>
            <consortium name="The Broad Institute Genome Sequencing Platform"/>
            <person name="Earl A."/>
            <person name="Ward D."/>
            <person name="Feldgarden M."/>
            <person name="Gevers D."/>
            <person name="Warren Y.A."/>
            <person name="Tyrrell K.L."/>
            <person name="Citron D.M."/>
            <person name="Goldstein E.J."/>
            <person name="Daigneault M."/>
            <person name="Allen-Vercoe E."/>
            <person name="Young S.K."/>
            <person name="Zeng Q."/>
            <person name="Gargeya S."/>
            <person name="Fitzgerald M."/>
            <person name="Haas B."/>
            <person name="Abouelleil A."/>
            <person name="Alvarado L."/>
            <person name="Arachchi H.M."/>
            <person name="Berlin A."/>
            <person name="Brown A."/>
            <person name="Chapman S.B."/>
            <person name="Chen Z."/>
            <person name="Dunbar C."/>
            <person name="Freedman E."/>
            <person name="Gearin G."/>
            <person name="Gellesch M."/>
            <person name="Goldberg J."/>
            <person name="Griggs A."/>
            <person name="Gujja S."/>
            <person name="Heilman E.R."/>
            <person name="Heiman D."/>
            <person name="Howarth C."/>
            <person name="Larson L."/>
            <person name="Lui A."/>
            <person name="MacDonald P.J."/>
            <person name="Mehta T."/>
            <person name="Montmayeur A."/>
            <person name="Murphy C."/>
            <person name="Neiman D."/>
            <person name="Pearson M."/>
            <person name="Priest M."/>
            <person name="Roberts A."/>
            <person name="Saif S."/>
            <person name="Shea T."/>
            <person name="Shenoy N."/>
            <person name="Sisk P."/>
            <person name="Stolte C."/>
            <person name="Sykes S."/>
            <person name="White J."/>
            <person name="Yandava C."/>
            <person name="Wortman J."/>
            <person name="Nusbaum C."/>
            <person name="Birren B."/>
        </authorList>
    </citation>
    <scope>NUCLEOTIDE SEQUENCE [LARGE SCALE GENOMIC DNA]</scope>
    <source>
        <strain evidence="7 8">WAL-19142</strain>
    </source>
</reference>
<dbReference type="EMBL" id="ADLK01000022">
    <property type="protein sequence ID" value="KMW18598.1"/>
    <property type="molecule type" value="Genomic_DNA"/>
</dbReference>
<dbReference type="Pfam" id="PF25601">
    <property type="entry name" value="AAA_lid_14"/>
    <property type="match status" value="1"/>
</dbReference>
<dbReference type="OrthoDB" id="9771372at2"/>
<dbReference type="Gene3D" id="3.40.50.300">
    <property type="entry name" value="P-loop containing nucleotide triphosphate hydrolases"/>
    <property type="match status" value="1"/>
</dbReference>
<dbReference type="GO" id="GO:0043565">
    <property type="term" value="F:sequence-specific DNA binding"/>
    <property type="evidence" value="ECO:0007669"/>
    <property type="project" value="InterPro"/>
</dbReference>
<keyword evidence="4" id="KW-0804">Transcription</keyword>
<dbReference type="Gene3D" id="1.10.10.60">
    <property type="entry name" value="Homeodomain-like"/>
    <property type="match status" value="1"/>
</dbReference>
<protein>
    <recommendedName>
        <fullName evidence="6">Sigma-54 factor interaction domain-containing protein</fullName>
    </recommendedName>
</protein>
<dbReference type="SUPFAM" id="SSF46689">
    <property type="entry name" value="Homeodomain-like"/>
    <property type="match status" value="1"/>
</dbReference>
<accession>A0A0J9C0I0</accession>
<dbReference type="InterPro" id="IPR027417">
    <property type="entry name" value="P-loop_NTPase"/>
</dbReference>
<dbReference type="InterPro" id="IPR002078">
    <property type="entry name" value="Sigma_54_int"/>
</dbReference>
<dbReference type="GO" id="GO:0006355">
    <property type="term" value="P:regulation of DNA-templated transcription"/>
    <property type="evidence" value="ECO:0007669"/>
    <property type="project" value="InterPro"/>
</dbReference>
<dbReference type="PATRIC" id="fig|742734.4.peg.2900"/>
<proteinExistence type="predicted"/>
<dbReference type="RefSeq" id="WP_007865750.1">
    <property type="nucleotide sequence ID" value="NZ_KQ235878.1"/>
</dbReference>
<dbReference type="InterPro" id="IPR010524">
    <property type="entry name" value="Sig_transdc_resp-reg_PrpR_N"/>
</dbReference>
<dbReference type="PROSITE" id="PS50045">
    <property type="entry name" value="SIGMA54_INTERACT_4"/>
    <property type="match status" value="1"/>
</dbReference>
<name>A0A0J9C0I0_9FIRM</name>
<dbReference type="GeneID" id="93163192"/>
<evidence type="ECO:0000313" key="7">
    <source>
        <dbReference type="EMBL" id="KMW18598.1"/>
    </source>
</evidence>
<dbReference type="SUPFAM" id="SSF52540">
    <property type="entry name" value="P-loop containing nucleoside triphosphate hydrolases"/>
    <property type="match status" value="1"/>
</dbReference>
<evidence type="ECO:0000313" key="8">
    <source>
        <dbReference type="Proteomes" id="UP000037392"/>
    </source>
</evidence>
<evidence type="ECO:0000256" key="1">
    <source>
        <dbReference type="ARBA" id="ARBA00022741"/>
    </source>
</evidence>
<dbReference type="AlphaFoldDB" id="A0A0J9C0I0"/>
<evidence type="ECO:0000256" key="3">
    <source>
        <dbReference type="ARBA" id="ARBA00023015"/>
    </source>
</evidence>
<dbReference type="Gene3D" id="1.10.8.60">
    <property type="match status" value="1"/>
</dbReference>
<keyword evidence="3" id="KW-0805">Transcription regulation</keyword>
<dbReference type="PRINTS" id="PR01590">
    <property type="entry name" value="HTHFIS"/>
</dbReference>
<keyword evidence="1" id="KW-0547">Nucleotide-binding</keyword>
<dbReference type="InterPro" id="IPR058031">
    <property type="entry name" value="AAA_lid_NorR"/>
</dbReference>
<organism evidence="7 8">
    <name type="scientific">[Clostridium] citroniae WAL-19142</name>
    <dbReference type="NCBI Taxonomy" id="742734"/>
    <lineage>
        <taxon>Bacteria</taxon>
        <taxon>Bacillati</taxon>
        <taxon>Bacillota</taxon>
        <taxon>Clostridia</taxon>
        <taxon>Lachnospirales</taxon>
        <taxon>Lachnospiraceae</taxon>
        <taxon>Enterocloster</taxon>
    </lineage>
</organism>
<dbReference type="SUPFAM" id="SSF159800">
    <property type="entry name" value="PrpR receptor domain-like"/>
    <property type="match status" value="1"/>
</dbReference>
<keyword evidence="2" id="KW-0067">ATP-binding</keyword>
<dbReference type="Pfam" id="PF06506">
    <property type="entry name" value="PrpR_N"/>
    <property type="match status" value="1"/>
</dbReference>
<dbReference type="PANTHER" id="PTHR32071">
    <property type="entry name" value="TRANSCRIPTIONAL REGULATORY PROTEIN"/>
    <property type="match status" value="1"/>
</dbReference>
<dbReference type="GO" id="GO:0005524">
    <property type="term" value="F:ATP binding"/>
    <property type="evidence" value="ECO:0007669"/>
    <property type="project" value="UniProtKB-KW"/>
</dbReference>
<dbReference type="PROSITE" id="PS00675">
    <property type="entry name" value="SIGMA54_INTERACT_1"/>
    <property type="match status" value="1"/>
</dbReference>
<dbReference type="InterPro" id="IPR009057">
    <property type="entry name" value="Homeodomain-like_sf"/>
</dbReference>
<dbReference type="Pfam" id="PF02954">
    <property type="entry name" value="HTH_8"/>
    <property type="match status" value="1"/>
</dbReference>
<gene>
    <name evidence="7" type="ORF">HMPREF9470_02702</name>
</gene>
<feature type="domain" description="Sigma-54 factor interaction" evidence="6">
    <location>
        <begin position="309"/>
        <end position="514"/>
    </location>
</feature>
<evidence type="ECO:0000259" key="6">
    <source>
        <dbReference type="PROSITE" id="PS50045"/>
    </source>
</evidence>
<sequence length="602" mass="67796">MDSPKIKVLGIAPYEAMKTIMEKLARKRPQMDLDVYVGDLKKGVDIAQKYTQANYDVIISRGGTAEMIGKVTHIPVIEISLSVYDILRAMKLAENYSDKYAVVGFPGITGSAHLLCDLLQYKLDIVTIHSESEVEATLRDLKKNGCRMILCDMIANTTAKKLGLNSILITSGSESIENAFDQAYKLCISYANIKEENSLLGEIIRGENSDTFVFDEKQNLYFTTWDNDGSEITDILRREIPETLNGDNYKAFRNIDGNLFSINSRVIEKPLHRYVVFYVSSTKVPMATSKYGILFSNKREAEQHFYNSFYSITGSMQGLRSTVEQISQSSFPVMISGEEGTGKEQIARAIYAQSALQHNPLIAINCSLVNDKSWGFLTNHYNSPLNDDSNTIYFRNIEELPTERRKQLLSIILDMNLDKRNRLIFSCVSASQTALPSAAREFVNLLSCMTIHLPPLRERAEELPTISSLYLGNLNVELARQIIGFESEAMALLEAYDWPYNYTQFKRVVNELAVITSTPYISARDVRNLLEKEKASSSAGSSQPAKTRHTGLDVDRTLDEITCDIISQVLSRHNGNQSAAAKQLGISRTTLWRYMNRNQERS</sequence>
<dbReference type="GO" id="GO:0000156">
    <property type="term" value="F:phosphorelay response regulator activity"/>
    <property type="evidence" value="ECO:0007669"/>
    <property type="project" value="InterPro"/>
</dbReference>
<dbReference type="InterPro" id="IPR025662">
    <property type="entry name" value="Sigma_54_int_dom_ATP-bd_1"/>
</dbReference>
<dbReference type="Gene3D" id="3.40.50.2300">
    <property type="match status" value="1"/>
</dbReference>